<dbReference type="STRING" id="187330.AMS58_14095"/>
<feature type="transmembrane region" description="Helical" evidence="1">
    <location>
        <begin position="79"/>
        <end position="103"/>
    </location>
</feature>
<comment type="caution">
    <text evidence="2">The sequence shown here is derived from an EMBL/GenBank/DDBJ whole genome shotgun (WGS) entry which is preliminary data.</text>
</comment>
<reference evidence="2 3" key="1">
    <citation type="submission" date="2015-08" db="EMBL/GenBank/DDBJ databases">
        <title>Draft Genome Sequence of Pseudoalteromonas porphyrae UCD-SED14.</title>
        <authorList>
            <person name="Coil D.A."/>
            <person name="Jospin G."/>
            <person name="Lee R.D."/>
            <person name="Eisen J.A."/>
        </authorList>
    </citation>
    <scope>NUCLEOTIDE SEQUENCE [LARGE SCALE GENOMIC DNA]</scope>
    <source>
        <strain evidence="2 3">UCD-SED14</strain>
    </source>
</reference>
<feature type="transmembrane region" description="Helical" evidence="1">
    <location>
        <begin position="48"/>
        <end position="67"/>
    </location>
</feature>
<dbReference type="Proteomes" id="UP000037848">
    <property type="component" value="Unassembled WGS sequence"/>
</dbReference>
<dbReference type="EMBL" id="LHPH01000024">
    <property type="protein sequence ID" value="KPH59134.1"/>
    <property type="molecule type" value="Genomic_DNA"/>
</dbReference>
<sequence>MRFSIEEMEAAFTEINEHANPKLAFLGALSGSLPAIAVYFLFMEMGGLLLIMLFLSPLIIGYFARFVGRTYKVKHRISVGVIGALVYIIGCILLGLGPLYYLLVPVAFGVAMTTAKIKLYRVHEWAIEWEENGKLFKNKSAE</sequence>
<evidence type="ECO:0000256" key="1">
    <source>
        <dbReference type="SAM" id="Phobius"/>
    </source>
</evidence>
<name>A0A0N1EMZ3_9GAMM</name>
<feature type="transmembrane region" description="Helical" evidence="1">
    <location>
        <begin position="23"/>
        <end position="42"/>
    </location>
</feature>
<keyword evidence="1" id="KW-0812">Transmembrane</keyword>
<keyword evidence="3" id="KW-1185">Reference proteome</keyword>
<evidence type="ECO:0000313" key="2">
    <source>
        <dbReference type="EMBL" id="KPH59134.1"/>
    </source>
</evidence>
<keyword evidence="1" id="KW-1133">Transmembrane helix</keyword>
<evidence type="ECO:0000313" key="3">
    <source>
        <dbReference type="Proteomes" id="UP000037848"/>
    </source>
</evidence>
<dbReference type="PATRIC" id="fig|187330.3.peg.2120"/>
<keyword evidence="1" id="KW-0472">Membrane</keyword>
<dbReference type="RefSeq" id="WP_054205687.1">
    <property type="nucleotide sequence ID" value="NZ_LHPH01000024.1"/>
</dbReference>
<proteinExistence type="predicted"/>
<gene>
    <name evidence="2" type="ORF">ADS77_17345</name>
</gene>
<organism evidence="2 3">
    <name type="scientific">Pseudoalteromonas porphyrae</name>
    <dbReference type="NCBI Taxonomy" id="187330"/>
    <lineage>
        <taxon>Bacteria</taxon>
        <taxon>Pseudomonadati</taxon>
        <taxon>Pseudomonadota</taxon>
        <taxon>Gammaproteobacteria</taxon>
        <taxon>Alteromonadales</taxon>
        <taxon>Pseudoalteromonadaceae</taxon>
        <taxon>Pseudoalteromonas</taxon>
    </lineage>
</organism>
<dbReference type="AlphaFoldDB" id="A0A0N1EMZ3"/>
<protein>
    <submittedName>
        <fullName evidence="2">Uncharacterized protein</fullName>
    </submittedName>
</protein>
<dbReference type="OrthoDB" id="6308427at2"/>
<accession>A0A0N1EMZ3</accession>